<dbReference type="RefSeq" id="WP_188231508.1">
    <property type="nucleotide sequence ID" value="NZ_JACVXB010000014.1"/>
</dbReference>
<keyword evidence="1" id="KW-0472">Membrane</keyword>
<feature type="transmembrane region" description="Helical" evidence="1">
    <location>
        <begin position="1013"/>
        <end position="1037"/>
    </location>
</feature>
<feature type="transmembrane region" description="Helical" evidence="1">
    <location>
        <begin position="336"/>
        <end position="354"/>
    </location>
</feature>
<comment type="caution">
    <text evidence="2">The sequence shown here is derived from an EMBL/GenBank/DDBJ whole genome shotgun (WGS) entry which is preliminary data.</text>
</comment>
<evidence type="ECO:0000313" key="3">
    <source>
        <dbReference type="Proteomes" id="UP000600588"/>
    </source>
</evidence>
<dbReference type="PRINTS" id="PR00702">
    <property type="entry name" value="ACRIFLAVINRP"/>
</dbReference>
<dbReference type="Gene3D" id="3.30.70.1440">
    <property type="entry name" value="Multidrug efflux transporter AcrB pore domain"/>
    <property type="match status" value="1"/>
</dbReference>
<feature type="transmembrane region" description="Helical" evidence="1">
    <location>
        <begin position="421"/>
        <end position="441"/>
    </location>
</feature>
<dbReference type="SUPFAM" id="SSF82866">
    <property type="entry name" value="Multidrug efflux transporter AcrB transmembrane domain"/>
    <property type="match status" value="2"/>
</dbReference>
<dbReference type="InterPro" id="IPR027463">
    <property type="entry name" value="AcrB_DN_DC_subdom"/>
</dbReference>
<feature type="transmembrane region" description="Helical" evidence="1">
    <location>
        <begin position="516"/>
        <end position="533"/>
    </location>
</feature>
<feature type="transmembrane region" description="Helical" evidence="1">
    <location>
        <begin position="361"/>
        <end position="382"/>
    </location>
</feature>
<name>A0A8J6U907_9FLAO</name>
<feature type="transmembrane region" description="Helical" evidence="1">
    <location>
        <begin position="889"/>
        <end position="907"/>
    </location>
</feature>
<reference evidence="2 3" key="1">
    <citation type="submission" date="2020-09" db="EMBL/GenBank/DDBJ databases">
        <title>TT11 complete genome.</title>
        <authorList>
            <person name="Wu Z."/>
        </authorList>
    </citation>
    <scope>NUCLEOTIDE SEQUENCE [LARGE SCALE GENOMIC DNA]</scope>
    <source>
        <strain evidence="2 3">TT11</strain>
    </source>
</reference>
<dbReference type="PANTHER" id="PTHR32063">
    <property type="match status" value="1"/>
</dbReference>
<dbReference type="AlphaFoldDB" id="A0A8J6U907"/>
<dbReference type="GO" id="GO:0042910">
    <property type="term" value="F:xenobiotic transmembrane transporter activity"/>
    <property type="evidence" value="ECO:0007669"/>
    <property type="project" value="TreeGrafter"/>
</dbReference>
<keyword evidence="1" id="KW-0812">Transmembrane</keyword>
<dbReference type="Gene3D" id="3.30.70.1320">
    <property type="entry name" value="Multidrug efflux transporter AcrB pore domain like"/>
    <property type="match status" value="1"/>
</dbReference>
<dbReference type="SUPFAM" id="SSF82714">
    <property type="entry name" value="Multidrug efflux transporter AcrB TolC docking domain, DN and DC subdomains"/>
    <property type="match status" value="1"/>
</dbReference>
<dbReference type="Pfam" id="PF00873">
    <property type="entry name" value="ACR_tran"/>
    <property type="match status" value="2"/>
</dbReference>
<dbReference type="InterPro" id="IPR001036">
    <property type="entry name" value="Acrflvin-R"/>
</dbReference>
<sequence>MKQKSPSFTILTVFLCLSIIGASLIPLLNVQLKPTLTNKSLTVSFNWPEASARVVEQEVTSKLEGVFNLVRGIEGISSTSRKGGGSVSIDFKNHVDMDVIRFEVANLIRQSYSGLPEGVSYPSLSKGGANENTSPIVSYSINANESPYFIKKYVESQLLPKLSTLKGVNKVDVYGAAPYEWVIDYNSEILFQLQISVSELQGAINSYLNKKELGKAFIHSQKQSSDSEIALVLAYKPQGDINWNQIPIKKINNRIIYLKDIATIRYKEGKVNSYYRINGLNTVNMVVYAEKGVNTISLAKEVRQTVDNFKKQLSPGYSIKMTQDTTEFIVSELDKIQKRTLFSLLILLVLILLINRSFKYLMILLLSIAVNLLIAIIFYYALGVQLQLYSFAGITISFGIIIDNSIIMIDHMRNKGNKKSFLAILAATLTTIGALIVIFFLEENQRLNLWDFAIVIAVNIGVSLLVSLYFVPALMDKIRLDKKYTRFSIRRKRRVIKFTKFYSAVVFWMCKPKLKWAFIVLFILGFGLPLHLLPKELKTETFGSKLYNDTFGYEWYNTELRPFLEKALGGSLRLFTEDVFENSYYSEPERTTLRVTGSMPDGCTIEQLNEVILKMENYIGQFEEVSLYETRISSSKSSNITIYFKEEYEYSGFPYTLKSMLESKSISLGGLDWTVSGVGRGFSNALGNGYKSNRIILEGYNYDDLYSYAELLQEQLEVNSNGRVKDIEITTGRWGASPLNEYYMAFNEKQLALANVSQNQLYDFLKNQVHSGNIASIIQDHERQDIKLVSDNYQKFTIWDLKNLPISVNNKQYKLDQLASVEKRKSGNTIYKNNQQYQLTVAYDFLGTQPLAQKVREHNVKELRDKLPIGYRVLEQSYNYWNKKDSTQYYYIFIVIFIIFFICAILLESLHQPFAIISMIPISFIGVFLMFYLFEFNFDQGGYASFILLCGISVNSALFIINDYNNLRKQYPYRNRQQLYFKAFNYKIIPVILTIVSTVVGLIPFVWHGQNEVFWFSFAVGAIGGLLFSLIGLYFYLPMFGMKRKSKRVE</sequence>
<keyword evidence="1" id="KW-1133">Transmembrane helix</keyword>
<feature type="transmembrane region" description="Helical" evidence="1">
    <location>
        <begin position="983"/>
        <end position="1007"/>
    </location>
</feature>
<feature type="transmembrane region" description="Helical" evidence="1">
    <location>
        <begin position="940"/>
        <end position="962"/>
    </location>
</feature>
<dbReference type="GO" id="GO:0005886">
    <property type="term" value="C:plasma membrane"/>
    <property type="evidence" value="ECO:0007669"/>
    <property type="project" value="TreeGrafter"/>
</dbReference>
<feature type="transmembrane region" description="Helical" evidence="1">
    <location>
        <begin position="388"/>
        <end position="409"/>
    </location>
</feature>
<evidence type="ECO:0000313" key="2">
    <source>
        <dbReference type="EMBL" id="MBD0833728.1"/>
    </source>
</evidence>
<protein>
    <submittedName>
        <fullName evidence="2">Efflux RND transporter permease subunit</fullName>
    </submittedName>
</protein>
<dbReference type="EMBL" id="JACVXB010000014">
    <property type="protein sequence ID" value="MBD0833728.1"/>
    <property type="molecule type" value="Genomic_DNA"/>
</dbReference>
<keyword evidence="3" id="KW-1185">Reference proteome</keyword>
<dbReference type="Gene3D" id="1.20.1640.10">
    <property type="entry name" value="Multidrug efflux transporter AcrB transmembrane domain"/>
    <property type="match status" value="3"/>
</dbReference>
<dbReference type="PANTHER" id="PTHR32063:SF0">
    <property type="entry name" value="SWARMING MOTILITY PROTEIN SWRC"/>
    <property type="match status" value="1"/>
</dbReference>
<accession>A0A8J6U907</accession>
<dbReference type="Gene3D" id="3.30.2090.10">
    <property type="entry name" value="Multidrug efflux transporter AcrB TolC docking domain, DN and DC subdomains"/>
    <property type="match status" value="2"/>
</dbReference>
<evidence type="ECO:0000256" key="1">
    <source>
        <dbReference type="SAM" id="Phobius"/>
    </source>
</evidence>
<gene>
    <name evidence="2" type="ORF">ICJ83_16465</name>
</gene>
<organism evidence="2 3">
    <name type="scientific">Aestuariibaculum sediminum</name>
    <dbReference type="NCBI Taxonomy" id="2770637"/>
    <lineage>
        <taxon>Bacteria</taxon>
        <taxon>Pseudomonadati</taxon>
        <taxon>Bacteroidota</taxon>
        <taxon>Flavobacteriia</taxon>
        <taxon>Flavobacteriales</taxon>
        <taxon>Flavobacteriaceae</taxon>
    </lineage>
</organism>
<feature type="transmembrane region" description="Helical" evidence="1">
    <location>
        <begin position="453"/>
        <end position="475"/>
    </location>
</feature>
<dbReference type="Proteomes" id="UP000600588">
    <property type="component" value="Unassembled WGS sequence"/>
</dbReference>
<dbReference type="SUPFAM" id="SSF82693">
    <property type="entry name" value="Multidrug efflux transporter AcrB pore domain, PN1, PN2, PC1 and PC2 subdomains"/>
    <property type="match status" value="1"/>
</dbReference>
<proteinExistence type="predicted"/>
<dbReference type="Gene3D" id="3.30.70.1430">
    <property type="entry name" value="Multidrug efflux transporter AcrB pore domain"/>
    <property type="match status" value="2"/>
</dbReference>
<feature type="transmembrane region" description="Helical" evidence="1">
    <location>
        <begin position="914"/>
        <end position="934"/>
    </location>
</feature>